<feature type="domain" description="UspA" evidence="2">
    <location>
        <begin position="160"/>
        <end position="297"/>
    </location>
</feature>
<reference evidence="3 4" key="1">
    <citation type="submission" date="2020-10" db="EMBL/GenBank/DDBJ databases">
        <title>Whole genome sequence of oil-degrading bacteria Rhodococcus pyridinivorans strain 5Ap.</title>
        <authorList>
            <person name="Akhremchuk A.E."/>
            <person name="Valentovich L.N."/>
            <person name="Charniauskaya M.I."/>
            <person name="Bukliarevich H.A."/>
            <person name="Titok M.A."/>
        </authorList>
    </citation>
    <scope>NUCLEOTIDE SEQUENCE [LARGE SCALE GENOMIC DNA]</scope>
    <source>
        <strain evidence="3 4">5Ap</strain>
    </source>
</reference>
<feature type="domain" description="UspA" evidence="2">
    <location>
        <begin position="4"/>
        <end position="147"/>
    </location>
</feature>
<dbReference type="RefSeq" id="WP_138841906.1">
    <property type="nucleotide sequence ID" value="NZ_CP040719.1"/>
</dbReference>
<dbReference type="SUPFAM" id="SSF52402">
    <property type="entry name" value="Adenine nucleotide alpha hydrolases-like"/>
    <property type="match status" value="2"/>
</dbReference>
<evidence type="ECO:0000259" key="2">
    <source>
        <dbReference type="Pfam" id="PF00582"/>
    </source>
</evidence>
<dbReference type="Proteomes" id="UP000593818">
    <property type="component" value="Chromosome"/>
</dbReference>
<dbReference type="PANTHER" id="PTHR31964">
    <property type="entry name" value="ADENINE NUCLEOTIDE ALPHA HYDROLASES-LIKE SUPERFAMILY PROTEIN"/>
    <property type="match status" value="1"/>
</dbReference>
<dbReference type="InterPro" id="IPR006015">
    <property type="entry name" value="Universal_stress_UspA"/>
</dbReference>
<dbReference type="Pfam" id="PF00582">
    <property type="entry name" value="Usp"/>
    <property type="match status" value="2"/>
</dbReference>
<organism evidence="3 4">
    <name type="scientific">Rhodococcus pyridinivorans</name>
    <dbReference type="NCBI Taxonomy" id="103816"/>
    <lineage>
        <taxon>Bacteria</taxon>
        <taxon>Bacillati</taxon>
        <taxon>Actinomycetota</taxon>
        <taxon>Actinomycetes</taxon>
        <taxon>Mycobacteriales</taxon>
        <taxon>Nocardiaceae</taxon>
        <taxon>Rhodococcus</taxon>
    </lineage>
</organism>
<dbReference type="PANTHER" id="PTHR31964:SF113">
    <property type="entry name" value="USPA DOMAIN-CONTAINING PROTEIN"/>
    <property type="match status" value="1"/>
</dbReference>
<accession>A0A7M2XPC3</accession>
<protein>
    <submittedName>
        <fullName evidence="3">Universal stress protein</fullName>
    </submittedName>
</protein>
<proteinExistence type="inferred from homology"/>
<keyword evidence="4" id="KW-1185">Reference proteome</keyword>
<dbReference type="Gene3D" id="3.40.50.620">
    <property type="entry name" value="HUPs"/>
    <property type="match status" value="2"/>
</dbReference>
<dbReference type="InterPro" id="IPR006016">
    <property type="entry name" value="UspA"/>
</dbReference>
<evidence type="ECO:0000313" key="4">
    <source>
        <dbReference type="Proteomes" id="UP000593818"/>
    </source>
</evidence>
<sequence length="303" mass="32371">MTENKPIVVAVDGSDASTTAVHWAARTAAIRGLPLRIVTVVHIPAFYYSEPYLAQSFHEEMKATARDRLDNAAVLARQIIDENRHGNVEITTEQLEGKVVPTLIAQAEHADRLVVGSRGLGEVKGLLAGSVSTAVVSHAMAPVVVVRGRTFDGAPPTKGPVVVGVDGSVSCRDAVEVAFEEASARDATLVAVNVWSDVSVQPSLGAVPEDPHWSRIQTGEEIVLAERLAGYQERYPDVTVERVVARDRPVRVLSEYAEAAQLLVVGTRGRGGFKGLLLGSTSNALIQTADCPVLVVRSKQTED</sequence>
<dbReference type="AlphaFoldDB" id="A0A7M2XPC3"/>
<evidence type="ECO:0000256" key="1">
    <source>
        <dbReference type="ARBA" id="ARBA00008791"/>
    </source>
</evidence>
<dbReference type="EMBL" id="CP063450">
    <property type="protein sequence ID" value="QOV99726.1"/>
    <property type="molecule type" value="Genomic_DNA"/>
</dbReference>
<gene>
    <name evidence="3" type="ORF">INP59_04935</name>
</gene>
<comment type="similarity">
    <text evidence="1">Belongs to the universal stress protein A family.</text>
</comment>
<dbReference type="InterPro" id="IPR014729">
    <property type="entry name" value="Rossmann-like_a/b/a_fold"/>
</dbReference>
<name>A0A7M2XPC3_9NOCA</name>
<dbReference type="PRINTS" id="PR01438">
    <property type="entry name" value="UNVRSLSTRESS"/>
</dbReference>
<evidence type="ECO:0000313" key="3">
    <source>
        <dbReference type="EMBL" id="QOV99726.1"/>
    </source>
</evidence>